<dbReference type="HOGENOM" id="CLU_045011_8_3_12"/>
<dbReference type="InterPro" id="IPR023214">
    <property type="entry name" value="HAD_sf"/>
</dbReference>
<dbReference type="EC" id="3.1.3.18" evidence="4"/>
<dbReference type="InterPro" id="IPR006439">
    <property type="entry name" value="HAD-SF_hydro_IA"/>
</dbReference>
<dbReference type="KEGG" id="tbe:Trebr_1948"/>
<dbReference type="Gene3D" id="1.10.150.520">
    <property type="match status" value="1"/>
</dbReference>
<dbReference type="SFLD" id="SFLDG01129">
    <property type="entry name" value="C1.5:_HAD__Beta-PGM__Phosphata"/>
    <property type="match status" value="1"/>
</dbReference>
<comment type="pathway">
    <text evidence="2">Organic acid metabolism; glycolate biosynthesis; glycolate from 2-phosphoglycolate: step 1/1.</text>
</comment>
<evidence type="ECO:0000256" key="2">
    <source>
        <dbReference type="ARBA" id="ARBA00004818"/>
    </source>
</evidence>
<dbReference type="InterPro" id="IPR036412">
    <property type="entry name" value="HAD-like_sf"/>
</dbReference>
<dbReference type="PANTHER" id="PTHR43434:SF1">
    <property type="entry name" value="PHOSPHOGLYCOLATE PHOSPHATASE"/>
    <property type="match status" value="1"/>
</dbReference>
<dbReference type="RefSeq" id="WP_013759070.1">
    <property type="nucleotide sequence ID" value="NC_015500.1"/>
</dbReference>
<reference evidence="6" key="1">
    <citation type="submission" date="2011-04" db="EMBL/GenBank/DDBJ databases">
        <title>The complete genome of Treponema brennaborense DSM 12168.</title>
        <authorList>
            <person name="Lucas S."/>
            <person name="Han J."/>
            <person name="Lapidus A."/>
            <person name="Bruce D."/>
            <person name="Goodwin L."/>
            <person name="Pitluck S."/>
            <person name="Peters L."/>
            <person name="Kyrpides N."/>
            <person name="Mavromatis K."/>
            <person name="Ivanova N."/>
            <person name="Mikhailova N."/>
            <person name="Pagani I."/>
            <person name="Teshima H."/>
            <person name="Detter J.C."/>
            <person name="Tapia R."/>
            <person name="Han C."/>
            <person name="Land M."/>
            <person name="Hauser L."/>
            <person name="Markowitz V."/>
            <person name="Cheng J.-F."/>
            <person name="Hugenholtz P."/>
            <person name="Woyke T."/>
            <person name="Wu D."/>
            <person name="Gronow S."/>
            <person name="Wellnitz S."/>
            <person name="Brambilla E."/>
            <person name="Klenk H.-P."/>
            <person name="Eisen J.A."/>
        </authorList>
    </citation>
    <scope>NUCLEOTIDE SEQUENCE [LARGE SCALE GENOMIC DNA]</scope>
    <source>
        <strain evidence="6">DSM 12168 / CIP 105900 / DD5/3</strain>
    </source>
</reference>
<accession>F4LJC1</accession>
<dbReference type="SUPFAM" id="SSF56784">
    <property type="entry name" value="HAD-like"/>
    <property type="match status" value="1"/>
</dbReference>
<keyword evidence="6" id="KW-1185">Reference proteome</keyword>
<dbReference type="EMBL" id="CP002696">
    <property type="protein sequence ID" value="AEE17366.1"/>
    <property type="molecule type" value="Genomic_DNA"/>
</dbReference>
<proteinExistence type="inferred from homology"/>
<dbReference type="SFLD" id="SFLDS00003">
    <property type="entry name" value="Haloacid_Dehalogenase"/>
    <property type="match status" value="1"/>
</dbReference>
<gene>
    <name evidence="5" type="ordered locus">Trebr_1948</name>
</gene>
<dbReference type="Proteomes" id="UP000006546">
    <property type="component" value="Chromosome"/>
</dbReference>
<evidence type="ECO:0000313" key="5">
    <source>
        <dbReference type="EMBL" id="AEE17366.1"/>
    </source>
</evidence>
<dbReference type="PRINTS" id="PR00413">
    <property type="entry name" value="HADHALOGNASE"/>
</dbReference>
<evidence type="ECO:0000256" key="1">
    <source>
        <dbReference type="ARBA" id="ARBA00000830"/>
    </source>
</evidence>
<dbReference type="GO" id="GO:0008967">
    <property type="term" value="F:phosphoglycolate phosphatase activity"/>
    <property type="evidence" value="ECO:0007669"/>
    <property type="project" value="UniProtKB-EC"/>
</dbReference>
<dbReference type="Pfam" id="PF00702">
    <property type="entry name" value="Hydrolase"/>
    <property type="match status" value="1"/>
</dbReference>
<comment type="similarity">
    <text evidence="3">Belongs to the HAD-like hydrolase superfamily. CbbY/CbbZ/Gph/YieH family.</text>
</comment>
<evidence type="ECO:0000313" key="6">
    <source>
        <dbReference type="Proteomes" id="UP000006546"/>
    </source>
</evidence>
<protein>
    <recommendedName>
        <fullName evidence="4">phosphoglycolate phosphatase</fullName>
        <ecNumber evidence="4">3.1.3.18</ecNumber>
    </recommendedName>
</protein>
<evidence type="ECO:0000256" key="4">
    <source>
        <dbReference type="ARBA" id="ARBA00013078"/>
    </source>
</evidence>
<dbReference type="STRING" id="906968.Trebr_1948"/>
<dbReference type="OrthoDB" id="9794086at2"/>
<dbReference type="Gene3D" id="3.40.50.1000">
    <property type="entry name" value="HAD superfamily/HAD-like"/>
    <property type="match status" value="1"/>
</dbReference>
<name>F4LJC1_TREBD</name>
<dbReference type="AlphaFoldDB" id="F4LJC1"/>
<dbReference type="GO" id="GO:0006281">
    <property type="term" value="P:DNA repair"/>
    <property type="evidence" value="ECO:0007669"/>
    <property type="project" value="TreeGrafter"/>
</dbReference>
<dbReference type="InterPro" id="IPR050155">
    <property type="entry name" value="HAD-like_hydrolase_sf"/>
</dbReference>
<organism evidence="5 6">
    <name type="scientific">Treponema brennaborense (strain DSM 12168 / CIP 105900 / DD5/3)</name>
    <dbReference type="NCBI Taxonomy" id="906968"/>
    <lineage>
        <taxon>Bacteria</taxon>
        <taxon>Pseudomonadati</taxon>
        <taxon>Spirochaetota</taxon>
        <taxon>Spirochaetia</taxon>
        <taxon>Spirochaetales</taxon>
        <taxon>Treponemataceae</taxon>
        <taxon>Treponema</taxon>
    </lineage>
</organism>
<comment type="catalytic activity">
    <reaction evidence="1">
        <text>2-phosphoglycolate + H2O = glycolate + phosphate</text>
        <dbReference type="Rhea" id="RHEA:14369"/>
        <dbReference type="ChEBI" id="CHEBI:15377"/>
        <dbReference type="ChEBI" id="CHEBI:29805"/>
        <dbReference type="ChEBI" id="CHEBI:43474"/>
        <dbReference type="ChEBI" id="CHEBI:58033"/>
        <dbReference type="EC" id="3.1.3.18"/>
    </reaction>
</comment>
<dbReference type="PANTHER" id="PTHR43434">
    <property type="entry name" value="PHOSPHOGLYCOLATE PHOSPHATASE"/>
    <property type="match status" value="1"/>
</dbReference>
<evidence type="ECO:0000256" key="3">
    <source>
        <dbReference type="ARBA" id="ARBA00006171"/>
    </source>
</evidence>
<sequence>MKDSIRAVAFDIDGTLYPNWQLYFRIIPYTLKRLRFFLTYNSVRKILHRTAPLADFYEYQARLLALKMHTSPESAKTMIEKNVYCGLAPYFKRIKPFAHMKETIEKFRRAGYKLAVLSDFPPAQKGSIWGTLDMFDVVCGSEELGALKPSKYTFGVLASKLGVAENEILYVGNSVSADVRGASAAGMKTAYLMPLWRIILNKPLQDADISFKSYRHLQKIVLQ</sequence>
<dbReference type="eggNOG" id="COG1011">
    <property type="taxonomic scope" value="Bacteria"/>
</dbReference>
<keyword evidence="5" id="KW-0378">Hydrolase</keyword>